<dbReference type="Proteomes" id="UP000016929">
    <property type="component" value="Unassembled WGS sequence"/>
</dbReference>
<feature type="region of interest" description="Disordered" evidence="1">
    <location>
        <begin position="157"/>
        <end position="181"/>
    </location>
</feature>
<gene>
    <name evidence="3" type="ORF">FOC4_g10011957</name>
</gene>
<name>N1REX2_FUSC4</name>
<evidence type="ECO:0000313" key="3">
    <source>
        <dbReference type="EMBL" id="EMT60680.1"/>
    </source>
</evidence>
<proteinExistence type="predicted"/>
<reference evidence="4" key="1">
    <citation type="submission" date="2012-09" db="EMBL/GenBank/DDBJ databases">
        <title>Genome sequencing and comparative transcriptomics of race 1 and race 4 of banana pathogen: Fusarium oxysporum f. sp. cubense.</title>
        <authorList>
            <person name="Fang X."/>
            <person name="Huang J."/>
        </authorList>
    </citation>
    <scope>NUCLEOTIDE SEQUENCE [LARGE SCALE GENOMIC DNA]</scope>
    <source>
        <strain evidence="4">race 4</strain>
    </source>
</reference>
<sequence length="244" mass="27543">MLHRTLRLLLARGVAAAARKPHIVSPGRKTKLAVLGLKMLQSMQRFQVRALNLEAVGSSVKLAHSHPTRWATPMVTDDVDAFIRLPISQLSTTTQFEQPRLRSNGRRPHKNKVSRQAWFSASNSIGCLFHFESLARRGRSRATRRLLFLEPVAWRPAQGEKPSGHKKRAGRAGLRGKRGRRTSDPVGWVDLMHLVDGTNEVVSVKKPPLSLDYAMTDGLDTPACPREKKVRQARKRRMRSRKTE</sequence>
<keyword evidence="4" id="KW-1185">Reference proteome</keyword>
<accession>N1REX2</accession>
<organism evidence="3 4">
    <name type="scientific">Fusarium oxysporum f. sp. cubense (strain race 4)</name>
    <name type="common">Panama disease fungus</name>
    <dbReference type="NCBI Taxonomy" id="2502994"/>
    <lineage>
        <taxon>Eukaryota</taxon>
        <taxon>Fungi</taxon>
        <taxon>Dikarya</taxon>
        <taxon>Ascomycota</taxon>
        <taxon>Pezizomycotina</taxon>
        <taxon>Sordariomycetes</taxon>
        <taxon>Hypocreomycetidae</taxon>
        <taxon>Hypocreales</taxon>
        <taxon>Nectriaceae</taxon>
        <taxon>Fusarium</taxon>
        <taxon>Fusarium oxysporum species complex</taxon>
    </lineage>
</organism>
<feature type="compositionally biased region" description="Basic residues" evidence="1">
    <location>
        <begin position="164"/>
        <end position="180"/>
    </location>
</feature>
<dbReference type="HOGENOM" id="CLU_1138035_0_0_1"/>
<evidence type="ECO:0000313" key="4">
    <source>
        <dbReference type="Proteomes" id="UP000016929"/>
    </source>
</evidence>
<feature type="compositionally biased region" description="Basic residues" evidence="1">
    <location>
        <begin position="228"/>
        <end position="244"/>
    </location>
</feature>
<evidence type="ECO:0000256" key="2">
    <source>
        <dbReference type="SAM" id="SignalP"/>
    </source>
</evidence>
<feature type="signal peptide" evidence="2">
    <location>
        <begin position="1"/>
        <end position="17"/>
    </location>
</feature>
<reference evidence="4" key="2">
    <citation type="journal article" date="2014" name="PLoS ONE">
        <title>Genome and Transcriptome Analysis of the Fungal Pathogen Fusarium oxysporum f. sp. cubense Causing Banana Vascular Wilt Disease.</title>
        <authorList>
            <person name="Guo L."/>
            <person name="Han L."/>
            <person name="Yang L."/>
            <person name="Zeng H."/>
            <person name="Fan D."/>
            <person name="Zhu Y."/>
            <person name="Feng Y."/>
            <person name="Wang G."/>
            <person name="Peng C."/>
            <person name="Jiang X."/>
            <person name="Zhou D."/>
            <person name="Ni P."/>
            <person name="Liang C."/>
            <person name="Liu L."/>
            <person name="Wang J."/>
            <person name="Mao C."/>
            <person name="Fang X."/>
            <person name="Peng M."/>
            <person name="Huang J."/>
        </authorList>
    </citation>
    <scope>NUCLEOTIDE SEQUENCE [LARGE SCALE GENOMIC DNA]</scope>
    <source>
        <strain evidence="4">race 4</strain>
    </source>
</reference>
<dbReference type="EMBL" id="KB726997">
    <property type="protein sequence ID" value="EMT60680.1"/>
    <property type="molecule type" value="Genomic_DNA"/>
</dbReference>
<protein>
    <submittedName>
        <fullName evidence="3">Uncharacterized protein</fullName>
    </submittedName>
</protein>
<keyword evidence="2" id="KW-0732">Signal</keyword>
<feature type="chain" id="PRO_5004111337" evidence="2">
    <location>
        <begin position="18"/>
        <end position="244"/>
    </location>
</feature>
<evidence type="ECO:0000256" key="1">
    <source>
        <dbReference type="SAM" id="MobiDB-lite"/>
    </source>
</evidence>
<feature type="region of interest" description="Disordered" evidence="1">
    <location>
        <begin position="220"/>
        <end position="244"/>
    </location>
</feature>
<dbReference type="AlphaFoldDB" id="N1REX2"/>